<dbReference type="EMBL" id="AWWV01011444">
    <property type="protein sequence ID" value="OMO72334.1"/>
    <property type="molecule type" value="Genomic_DNA"/>
</dbReference>
<evidence type="ECO:0000313" key="2">
    <source>
        <dbReference type="Proteomes" id="UP000188268"/>
    </source>
</evidence>
<evidence type="ECO:0000313" key="1">
    <source>
        <dbReference type="EMBL" id="OMO72334.1"/>
    </source>
</evidence>
<organism evidence="1 2">
    <name type="scientific">Corchorus capsularis</name>
    <name type="common">Jute</name>
    <dbReference type="NCBI Taxonomy" id="210143"/>
    <lineage>
        <taxon>Eukaryota</taxon>
        <taxon>Viridiplantae</taxon>
        <taxon>Streptophyta</taxon>
        <taxon>Embryophyta</taxon>
        <taxon>Tracheophyta</taxon>
        <taxon>Spermatophyta</taxon>
        <taxon>Magnoliopsida</taxon>
        <taxon>eudicotyledons</taxon>
        <taxon>Gunneridae</taxon>
        <taxon>Pentapetalae</taxon>
        <taxon>rosids</taxon>
        <taxon>malvids</taxon>
        <taxon>Malvales</taxon>
        <taxon>Malvaceae</taxon>
        <taxon>Grewioideae</taxon>
        <taxon>Apeibeae</taxon>
        <taxon>Corchorus</taxon>
    </lineage>
</organism>
<keyword evidence="2" id="KW-1185">Reference proteome</keyword>
<name>A0A1R3HPX0_COCAP</name>
<sequence>MDNVADPVELGISLREGMTHLKSSSPHRFNLTPSLYLLTEETKKAVTKQE</sequence>
<reference evidence="1 2" key="1">
    <citation type="submission" date="2013-09" db="EMBL/GenBank/DDBJ databases">
        <title>Corchorus capsularis genome sequencing.</title>
        <authorList>
            <person name="Alam M."/>
            <person name="Haque M.S."/>
            <person name="Islam M.S."/>
            <person name="Emdad E.M."/>
            <person name="Islam M.M."/>
            <person name="Ahmed B."/>
            <person name="Halim A."/>
            <person name="Hossen Q.M.M."/>
            <person name="Hossain M.Z."/>
            <person name="Ahmed R."/>
            <person name="Khan M.M."/>
            <person name="Islam R."/>
            <person name="Rashid M.M."/>
            <person name="Khan S.A."/>
            <person name="Rahman M.S."/>
            <person name="Alam M."/>
        </authorList>
    </citation>
    <scope>NUCLEOTIDE SEQUENCE [LARGE SCALE GENOMIC DNA]</scope>
    <source>
        <strain evidence="2">cv. CVL-1</strain>
        <tissue evidence="1">Whole seedling</tissue>
    </source>
</reference>
<proteinExistence type="predicted"/>
<gene>
    <name evidence="1" type="ORF">CCACVL1_17853</name>
</gene>
<dbReference type="Gramene" id="OMO72334">
    <property type="protein sequence ID" value="OMO72334"/>
    <property type="gene ID" value="CCACVL1_17853"/>
</dbReference>
<protein>
    <submittedName>
        <fullName evidence="1">Uncharacterized protein</fullName>
    </submittedName>
</protein>
<dbReference type="Proteomes" id="UP000188268">
    <property type="component" value="Unassembled WGS sequence"/>
</dbReference>
<accession>A0A1R3HPX0</accession>
<dbReference type="AlphaFoldDB" id="A0A1R3HPX0"/>
<comment type="caution">
    <text evidence="1">The sequence shown here is derived from an EMBL/GenBank/DDBJ whole genome shotgun (WGS) entry which is preliminary data.</text>
</comment>